<dbReference type="OrthoDB" id="7887989at2"/>
<sequence>MTRIPRDFTADLIVPTSGAFHPIAAIDAWLRLKERQRLEDGTSAAIEPAQLNRLSTLPGHHRPVIGPTPANEIEAARLRALPATRAAVRRKLALLKGGAV</sequence>
<proteinExistence type="predicted"/>
<evidence type="ECO:0000313" key="1">
    <source>
        <dbReference type="EMBL" id="KHQ51228.1"/>
    </source>
</evidence>
<dbReference type="EMBL" id="JSUQ01000019">
    <property type="protein sequence ID" value="KHQ51228.1"/>
    <property type="molecule type" value="Genomic_DNA"/>
</dbReference>
<organism evidence="1 2">
    <name type="scientific">Mameliella alba</name>
    <dbReference type="NCBI Taxonomy" id="561184"/>
    <lineage>
        <taxon>Bacteria</taxon>
        <taxon>Pseudomonadati</taxon>
        <taxon>Pseudomonadota</taxon>
        <taxon>Alphaproteobacteria</taxon>
        <taxon>Rhodobacterales</taxon>
        <taxon>Roseobacteraceae</taxon>
        <taxon>Mameliella</taxon>
    </lineage>
</organism>
<accession>A0A0B3RWV4</accession>
<protein>
    <submittedName>
        <fullName evidence="1">Uncharacterized protein</fullName>
    </submittedName>
</protein>
<dbReference type="RefSeq" id="WP_043144993.1">
    <property type="nucleotide sequence ID" value="NZ_JSUQ01000019.1"/>
</dbReference>
<gene>
    <name evidence="1" type="ORF">OA50_04261</name>
</gene>
<reference evidence="1 2" key="1">
    <citation type="submission" date="2014-10" db="EMBL/GenBank/DDBJ databases">
        <title>Genome sequence of Ponticoccus sp. strain UMTAT08 isolated from clonal culture of toxic dinoflagellate Alexandrium tamiyavanichii.</title>
        <authorList>
            <person name="Gan H.Y."/>
            <person name="Muhd D.-D."/>
            <person name="Mohd Noor M.E."/>
            <person name="Yeong Y.S."/>
            <person name="Usup G."/>
        </authorList>
    </citation>
    <scope>NUCLEOTIDE SEQUENCE [LARGE SCALE GENOMIC DNA]</scope>
    <source>
        <strain evidence="1 2">UMTAT08</strain>
    </source>
</reference>
<dbReference type="AlphaFoldDB" id="A0A0B3RWV4"/>
<keyword evidence="2" id="KW-1185">Reference proteome</keyword>
<name>A0A0B3RWV4_9RHOB</name>
<comment type="caution">
    <text evidence="1">The sequence shown here is derived from an EMBL/GenBank/DDBJ whole genome shotgun (WGS) entry which is preliminary data.</text>
</comment>
<dbReference type="Proteomes" id="UP000030960">
    <property type="component" value="Unassembled WGS sequence"/>
</dbReference>
<evidence type="ECO:0000313" key="2">
    <source>
        <dbReference type="Proteomes" id="UP000030960"/>
    </source>
</evidence>